<organism evidence="1 2">
    <name type="scientific">Ascaris lumbricoides</name>
    <name type="common">Giant roundworm</name>
    <dbReference type="NCBI Taxonomy" id="6252"/>
    <lineage>
        <taxon>Eukaryota</taxon>
        <taxon>Metazoa</taxon>
        <taxon>Ecdysozoa</taxon>
        <taxon>Nematoda</taxon>
        <taxon>Chromadorea</taxon>
        <taxon>Rhabditida</taxon>
        <taxon>Spirurina</taxon>
        <taxon>Ascaridomorpha</taxon>
        <taxon>Ascaridoidea</taxon>
        <taxon>Ascarididae</taxon>
        <taxon>Ascaris</taxon>
    </lineage>
</organism>
<name>A0A0M3I5Y6_ASCLU</name>
<reference evidence="2" key="1">
    <citation type="submission" date="2017-02" db="UniProtKB">
        <authorList>
            <consortium name="WormBaseParasite"/>
        </authorList>
    </citation>
    <scope>IDENTIFICATION</scope>
</reference>
<sequence>MLMAIESSPKMNEVIACQRYCYRDLTKWPKLNKLCQAQQEFFRRLIIDLNLEQDEVIKEATRLGKTHASMAQYGLKPHFLDIWNQHFMILLERLRIDDEYDKREYLRAWSTLISFVVEWMNYTYSREMELKRKNTK</sequence>
<keyword evidence="1" id="KW-1185">Reference proteome</keyword>
<accession>A0A0M3I5Y6</accession>
<dbReference type="Gene3D" id="1.10.490.10">
    <property type="entry name" value="Globins"/>
    <property type="match status" value="1"/>
</dbReference>
<evidence type="ECO:0000313" key="2">
    <source>
        <dbReference type="WBParaSite" id="ALUE_0001240701-mRNA-1"/>
    </source>
</evidence>
<proteinExistence type="predicted"/>
<dbReference type="GO" id="GO:0020037">
    <property type="term" value="F:heme binding"/>
    <property type="evidence" value="ECO:0007669"/>
    <property type="project" value="InterPro"/>
</dbReference>
<dbReference type="Proteomes" id="UP000036681">
    <property type="component" value="Unplaced"/>
</dbReference>
<dbReference type="AlphaFoldDB" id="A0A0M3I5Y6"/>
<dbReference type="InterPro" id="IPR012292">
    <property type="entry name" value="Globin/Proto"/>
</dbReference>
<dbReference type="GO" id="GO:0019825">
    <property type="term" value="F:oxygen binding"/>
    <property type="evidence" value="ECO:0007669"/>
    <property type="project" value="InterPro"/>
</dbReference>
<evidence type="ECO:0000313" key="1">
    <source>
        <dbReference type="Proteomes" id="UP000036681"/>
    </source>
</evidence>
<dbReference type="WBParaSite" id="ALUE_0001240701-mRNA-1">
    <property type="protein sequence ID" value="ALUE_0001240701-mRNA-1"/>
    <property type="gene ID" value="ALUE_0001240701"/>
</dbReference>
<protein>
    <submittedName>
        <fullName evidence="2">GLOBIN domain-containing protein</fullName>
    </submittedName>
</protein>